<evidence type="ECO:0000256" key="4">
    <source>
        <dbReference type="ARBA" id="ARBA00023002"/>
    </source>
</evidence>
<organism evidence="9 10">
    <name type="scientific">Phreatobacter oligotrophus</name>
    <dbReference type="NCBI Taxonomy" id="1122261"/>
    <lineage>
        <taxon>Bacteria</taxon>
        <taxon>Pseudomonadati</taxon>
        <taxon>Pseudomonadota</taxon>
        <taxon>Alphaproteobacteria</taxon>
        <taxon>Hyphomicrobiales</taxon>
        <taxon>Phreatobacteraceae</taxon>
        <taxon>Phreatobacter</taxon>
    </lineage>
</organism>
<dbReference type="GO" id="GO:0008610">
    <property type="term" value="P:lipid biosynthetic process"/>
    <property type="evidence" value="ECO:0007669"/>
    <property type="project" value="InterPro"/>
</dbReference>
<dbReference type="AlphaFoldDB" id="A0A2T4ZIM4"/>
<dbReference type="InterPro" id="IPR006694">
    <property type="entry name" value="Fatty_acid_hydroxylase"/>
</dbReference>
<sequence>MLADSGATLLAIYSAHLLSPSMLAVLGFVVAFTVIALALGWRARVLTPLALRNSAASLATLGVNILMAPVVYVGAGLVASAYASLGIPAIPASAWDGVPWIVMAVVGVLGKDFSDYWCHRALHTPIGWPVHAVHHSDTHVNGFTAFRVHLLEVLTMKVFYIVLLTWIGIPPGAIVAAYVVASLHTAYVHLELDIDHGPLNWLVASPRFHRWHHADVPEAYGKNLANMIPLWDLMFGTYHRHDACDAPMGTIRDGVPDTDAAKLVTLPFTLWWRQSRAALAGWWLRRGQAS</sequence>
<name>A0A2T4ZIM4_9HYPH</name>
<feature type="transmembrane region" description="Helical" evidence="7">
    <location>
        <begin position="61"/>
        <end position="83"/>
    </location>
</feature>
<evidence type="ECO:0000256" key="5">
    <source>
        <dbReference type="ARBA" id="ARBA00023098"/>
    </source>
</evidence>
<dbReference type="PANTHER" id="PTHR21624">
    <property type="entry name" value="STEROL DESATURASE-RELATED PROTEIN"/>
    <property type="match status" value="1"/>
</dbReference>
<proteinExistence type="predicted"/>
<evidence type="ECO:0000256" key="2">
    <source>
        <dbReference type="ARBA" id="ARBA00022692"/>
    </source>
</evidence>
<dbReference type="GO" id="GO:0016020">
    <property type="term" value="C:membrane"/>
    <property type="evidence" value="ECO:0007669"/>
    <property type="project" value="GOC"/>
</dbReference>
<evidence type="ECO:0000259" key="8">
    <source>
        <dbReference type="Pfam" id="PF04116"/>
    </source>
</evidence>
<evidence type="ECO:0000313" key="10">
    <source>
        <dbReference type="Proteomes" id="UP000241808"/>
    </source>
</evidence>
<dbReference type="PANTHER" id="PTHR21624:SF1">
    <property type="entry name" value="ALKYLGLYCEROL MONOOXYGENASE"/>
    <property type="match status" value="1"/>
</dbReference>
<evidence type="ECO:0000256" key="1">
    <source>
        <dbReference type="ARBA" id="ARBA00004127"/>
    </source>
</evidence>
<dbReference type="GO" id="GO:0012505">
    <property type="term" value="C:endomembrane system"/>
    <property type="evidence" value="ECO:0007669"/>
    <property type="project" value="UniProtKB-SubCell"/>
</dbReference>
<dbReference type="Proteomes" id="UP000241808">
    <property type="component" value="Unassembled WGS sequence"/>
</dbReference>
<comment type="caution">
    <text evidence="9">The sequence shown here is derived from an EMBL/GenBank/DDBJ whole genome shotgun (WGS) entry which is preliminary data.</text>
</comment>
<dbReference type="GO" id="GO:0005506">
    <property type="term" value="F:iron ion binding"/>
    <property type="evidence" value="ECO:0007669"/>
    <property type="project" value="InterPro"/>
</dbReference>
<reference evidence="9 10" key="1">
    <citation type="submission" date="2018-04" db="EMBL/GenBank/DDBJ databases">
        <title>Genomic Encyclopedia of Archaeal and Bacterial Type Strains, Phase II (KMG-II): from individual species to whole genera.</title>
        <authorList>
            <person name="Goeker M."/>
        </authorList>
    </citation>
    <scope>NUCLEOTIDE SEQUENCE [LARGE SCALE GENOMIC DNA]</scope>
    <source>
        <strain evidence="9 10">DSM 25521</strain>
    </source>
</reference>
<gene>
    <name evidence="9" type="ORF">C8P69_101494</name>
</gene>
<protein>
    <submittedName>
        <fullName evidence="9">Sterol desaturase/sphingolipid hydroxylase (Fatty acid hydroxylase superfamily)</fullName>
    </submittedName>
</protein>
<dbReference type="InterPro" id="IPR001969">
    <property type="entry name" value="Aspartic_peptidase_AS"/>
</dbReference>
<dbReference type="GO" id="GO:0006508">
    <property type="term" value="P:proteolysis"/>
    <property type="evidence" value="ECO:0007669"/>
    <property type="project" value="InterPro"/>
</dbReference>
<dbReference type="GO" id="GO:0004190">
    <property type="term" value="F:aspartic-type endopeptidase activity"/>
    <property type="evidence" value="ECO:0007669"/>
    <property type="project" value="InterPro"/>
</dbReference>
<dbReference type="GO" id="GO:0006643">
    <property type="term" value="P:membrane lipid metabolic process"/>
    <property type="evidence" value="ECO:0007669"/>
    <property type="project" value="TreeGrafter"/>
</dbReference>
<evidence type="ECO:0000256" key="6">
    <source>
        <dbReference type="ARBA" id="ARBA00023136"/>
    </source>
</evidence>
<evidence type="ECO:0000313" key="9">
    <source>
        <dbReference type="EMBL" id="PTM61823.1"/>
    </source>
</evidence>
<keyword evidence="10" id="KW-1185">Reference proteome</keyword>
<dbReference type="GO" id="GO:0050479">
    <property type="term" value="F:glyceryl-ether monooxygenase activity"/>
    <property type="evidence" value="ECO:0007669"/>
    <property type="project" value="TreeGrafter"/>
</dbReference>
<feature type="transmembrane region" description="Helical" evidence="7">
    <location>
        <begin position="158"/>
        <end position="181"/>
    </location>
</feature>
<keyword evidence="3 7" id="KW-1133">Transmembrane helix</keyword>
<evidence type="ECO:0000256" key="7">
    <source>
        <dbReference type="SAM" id="Phobius"/>
    </source>
</evidence>
<feature type="transmembrane region" description="Helical" evidence="7">
    <location>
        <begin position="20"/>
        <end position="41"/>
    </location>
</feature>
<dbReference type="InterPro" id="IPR051689">
    <property type="entry name" value="Sterol_desaturase/TMEM195"/>
</dbReference>
<comment type="subcellular location">
    <subcellularLocation>
        <location evidence="1">Endomembrane system</location>
        <topology evidence="1">Multi-pass membrane protein</topology>
    </subcellularLocation>
</comment>
<dbReference type="EMBL" id="PZZL01000001">
    <property type="protein sequence ID" value="PTM61823.1"/>
    <property type="molecule type" value="Genomic_DNA"/>
</dbReference>
<accession>A0A2T4ZIM4</accession>
<feature type="domain" description="Fatty acid hydroxylase" evidence="8">
    <location>
        <begin position="105"/>
        <end position="237"/>
    </location>
</feature>
<keyword evidence="5" id="KW-0443">Lipid metabolism</keyword>
<dbReference type="RefSeq" id="WP_108174267.1">
    <property type="nucleotide sequence ID" value="NZ_PZZL01000001.1"/>
</dbReference>
<evidence type="ECO:0000256" key="3">
    <source>
        <dbReference type="ARBA" id="ARBA00022989"/>
    </source>
</evidence>
<keyword evidence="2 7" id="KW-0812">Transmembrane</keyword>
<keyword evidence="6 7" id="KW-0472">Membrane</keyword>
<dbReference type="OrthoDB" id="9770329at2"/>
<keyword evidence="4" id="KW-0560">Oxidoreductase</keyword>
<feature type="transmembrane region" description="Helical" evidence="7">
    <location>
        <begin position="89"/>
        <end position="110"/>
    </location>
</feature>
<dbReference type="Pfam" id="PF04116">
    <property type="entry name" value="FA_hydroxylase"/>
    <property type="match status" value="1"/>
</dbReference>
<dbReference type="PROSITE" id="PS00141">
    <property type="entry name" value="ASP_PROTEASE"/>
    <property type="match status" value="1"/>
</dbReference>